<name>A0AAU9NEJ7_9ASTR</name>
<feature type="signal peptide" evidence="1">
    <location>
        <begin position="1"/>
        <end position="22"/>
    </location>
</feature>
<dbReference type="EMBL" id="CAKMRJ010004445">
    <property type="protein sequence ID" value="CAH1436236.1"/>
    <property type="molecule type" value="Genomic_DNA"/>
</dbReference>
<dbReference type="Proteomes" id="UP001157418">
    <property type="component" value="Unassembled WGS sequence"/>
</dbReference>
<reference evidence="2 3" key="1">
    <citation type="submission" date="2022-01" db="EMBL/GenBank/DDBJ databases">
        <authorList>
            <person name="Xiong W."/>
            <person name="Schranz E."/>
        </authorList>
    </citation>
    <scope>NUCLEOTIDE SEQUENCE [LARGE SCALE GENOMIC DNA]</scope>
</reference>
<evidence type="ECO:0000256" key="1">
    <source>
        <dbReference type="SAM" id="SignalP"/>
    </source>
</evidence>
<proteinExistence type="predicted"/>
<protein>
    <submittedName>
        <fullName evidence="2">Uncharacterized protein</fullName>
    </submittedName>
</protein>
<evidence type="ECO:0000313" key="2">
    <source>
        <dbReference type="EMBL" id="CAH1436236.1"/>
    </source>
</evidence>
<keyword evidence="1" id="KW-0732">Signal</keyword>
<feature type="chain" id="PRO_5043560842" evidence="1">
    <location>
        <begin position="23"/>
        <end position="76"/>
    </location>
</feature>
<comment type="caution">
    <text evidence="2">The sequence shown here is derived from an EMBL/GenBank/DDBJ whole genome shotgun (WGS) entry which is preliminary data.</text>
</comment>
<accession>A0AAU9NEJ7</accession>
<keyword evidence="3" id="KW-1185">Reference proteome</keyword>
<sequence length="76" mass="8294">MIKASFKVAFISMLVLSTCVLGLVDDVSTKGVVTHVGKQIRNTANKGRRCTRTAHCIGFCPTGKRAFCYFGYCICV</sequence>
<organism evidence="2 3">
    <name type="scientific">Lactuca virosa</name>
    <dbReference type="NCBI Taxonomy" id="75947"/>
    <lineage>
        <taxon>Eukaryota</taxon>
        <taxon>Viridiplantae</taxon>
        <taxon>Streptophyta</taxon>
        <taxon>Embryophyta</taxon>
        <taxon>Tracheophyta</taxon>
        <taxon>Spermatophyta</taxon>
        <taxon>Magnoliopsida</taxon>
        <taxon>eudicotyledons</taxon>
        <taxon>Gunneridae</taxon>
        <taxon>Pentapetalae</taxon>
        <taxon>asterids</taxon>
        <taxon>campanulids</taxon>
        <taxon>Asterales</taxon>
        <taxon>Asteraceae</taxon>
        <taxon>Cichorioideae</taxon>
        <taxon>Cichorieae</taxon>
        <taxon>Lactucinae</taxon>
        <taxon>Lactuca</taxon>
    </lineage>
</organism>
<gene>
    <name evidence="2" type="ORF">LVIROSA_LOCUS22620</name>
</gene>
<evidence type="ECO:0000313" key="3">
    <source>
        <dbReference type="Proteomes" id="UP001157418"/>
    </source>
</evidence>
<dbReference type="AlphaFoldDB" id="A0AAU9NEJ7"/>